<organism evidence="1 2">
    <name type="scientific">Periplaneta americana</name>
    <name type="common">American cockroach</name>
    <name type="synonym">Blatta americana</name>
    <dbReference type="NCBI Taxonomy" id="6978"/>
    <lineage>
        <taxon>Eukaryota</taxon>
        <taxon>Metazoa</taxon>
        <taxon>Ecdysozoa</taxon>
        <taxon>Arthropoda</taxon>
        <taxon>Hexapoda</taxon>
        <taxon>Insecta</taxon>
        <taxon>Pterygota</taxon>
        <taxon>Neoptera</taxon>
        <taxon>Polyneoptera</taxon>
        <taxon>Dictyoptera</taxon>
        <taxon>Blattodea</taxon>
        <taxon>Blattoidea</taxon>
        <taxon>Blattidae</taxon>
        <taxon>Blattinae</taxon>
        <taxon>Periplaneta</taxon>
    </lineage>
</organism>
<dbReference type="Proteomes" id="UP001148838">
    <property type="component" value="Unassembled WGS sequence"/>
</dbReference>
<accession>A0ABQ8SNW5</accession>
<sequence length="137" mass="15700">MQQMAPRIALRIVITLADTVKTLRPSFPFNQVYNYERYIYLLGGPGWRVGIVLAFYAQGCGFDLGQKGQRYTNYATEADPRRRCDDNFLMDLREVGYDGRDWTNLAQDKDQWQGLCEDGNEPPGSLETICCVFSLQL</sequence>
<keyword evidence="2" id="KW-1185">Reference proteome</keyword>
<name>A0ABQ8SNW5_PERAM</name>
<evidence type="ECO:0000313" key="1">
    <source>
        <dbReference type="EMBL" id="KAJ4435425.1"/>
    </source>
</evidence>
<comment type="caution">
    <text evidence="1">The sequence shown here is derived from an EMBL/GenBank/DDBJ whole genome shotgun (WGS) entry which is preliminary data.</text>
</comment>
<evidence type="ECO:0000313" key="2">
    <source>
        <dbReference type="Proteomes" id="UP001148838"/>
    </source>
</evidence>
<dbReference type="EMBL" id="JAJSOF020000023">
    <property type="protein sequence ID" value="KAJ4435425.1"/>
    <property type="molecule type" value="Genomic_DNA"/>
</dbReference>
<gene>
    <name evidence="1" type="ORF">ANN_18040</name>
</gene>
<reference evidence="1 2" key="1">
    <citation type="journal article" date="2022" name="Allergy">
        <title>Genome assembly and annotation of Periplaneta americana reveal a comprehensive cockroach allergen profile.</title>
        <authorList>
            <person name="Wang L."/>
            <person name="Xiong Q."/>
            <person name="Saelim N."/>
            <person name="Wang L."/>
            <person name="Nong W."/>
            <person name="Wan A.T."/>
            <person name="Shi M."/>
            <person name="Liu X."/>
            <person name="Cao Q."/>
            <person name="Hui J.H.L."/>
            <person name="Sookrung N."/>
            <person name="Leung T.F."/>
            <person name="Tungtrongchitr A."/>
            <person name="Tsui S.K.W."/>
        </authorList>
    </citation>
    <scope>NUCLEOTIDE SEQUENCE [LARGE SCALE GENOMIC DNA]</scope>
    <source>
        <strain evidence="1">PWHHKU_190912</strain>
    </source>
</reference>
<protein>
    <submittedName>
        <fullName evidence="1">Uncharacterized protein</fullName>
    </submittedName>
</protein>
<proteinExistence type="predicted"/>